<feature type="transmembrane region" description="Helical" evidence="1">
    <location>
        <begin position="120"/>
        <end position="137"/>
    </location>
</feature>
<feature type="transmembrane region" description="Helical" evidence="1">
    <location>
        <begin position="91"/>
        <end position="108"/>
    </location>
</feature>
<dbReference type="EMBL" id="JBHMEP010000001">
    <property type="protein sequence ID" value="MFB9134685.1"/>
    <property type="molecule type" value="Genomic_DNA"/>
</dbReference>
<feature type="transmembrane region" description="Helical" evidence="1">
    <location>
        <begin position="68"/>
        <end position="85"/>
    </location>
</feature>
<name>A0ABV5HKE5_9VIBR</name>
<comment type="caution">
    <text evidence="2">The sequence shown here is derived from an EMBL/GenBank/DDBJ whole genome shotgun (WGS) entry which is preliminary data.</text>
</comment>
<feature type="transmembrane region" description="Helical" evidence="1">
    <location>
        <begin position="149"/>
        <end position="179"/>
    </location>
</feature>
<evidence type="ECO:0000313" key="2">
    <source>
        <dbReference type="EMBL" id="MFB9134685.1"/>
    </source>
</evidence>
<gene>
    <name evidence="2" type="ORF">ACFFUV_06810</name>
</gene>
<evidence type="ECO:0000256" key="1">
    <source>
        <dbReference type="SAM" id="Phobius"/>
    </source>
</evidence>
<evidence type="ECO:0008006" key="4">
    <source>
        <dbReference type="Google" id="ProtNLM"/>
    </source>
</evidence>
<dbReference type="Proteomes" id="UP001589645">
    <property type="component" value="Unassembled WGS sequence"/>
</dbReference>
<protein>
    <recommendedName>
        <fullName evidence="4">Integral membrane protein</fullName>
    </recommendedName>
</protein>
<evidence type="ECO:0000313" key="3">
    <source>
        <dbReference type="Proteomes" id="UP001589645"/>
    </source>
</evidence>
<dbReference type="RefSeq" id="WP_390190696.1">
    <property type="nucleotide sequence ID" value="NZ_JBHMEP010000001.1"/>
</dbReference>
<keyword evidence="3" id="KW-1185">Reference proteome</keyword>
<organism evidence="2 3">
    <name type="scientific">Vibrio olivae</name>
    <dbReference type="NCBI Taxonomy" id="1243002"/>
    <lineage>
        <taxon>Bacteria</taxon>
        <taxon>Pseudomonadati</taxon>
        <taxon>Pseudomonadota</taxon>
        <taxon>Gammaproteobacteria</taxon>
        <taxon>Vibrionales</taxon>
        <taxon>Vibrionaceae</taxon>
        <taxon>Vibrio</taxon>
    </lineage>
</organism>
<proteinExistence type="predicted"/>
<keyword evidence="1" id="KW-0812">Transmembrane</keyword>
<keyword evidence="1" id="KW-0472">Membrane</keyword>
<feature type="transmembrane region" description="Helical" evidence="1">
    <location>
        <begin position="222"/>
        <end position="239"/>
    </location>
</feature>
<accession>A0ABV5HKE5</accession>
<keyword evidence="1" id="KW-1133">Transmembrane helix</keyword>
<reference evidence="2 3" key="1">
    <citation type="submission" date="2024-09" db="EMBL/GenBank/DDBJ databases">
        <authorList>
            <person name="Sun Q."/>
            <person name="Mori K."/>
        </authorList>
    </citation>
    <scope>NUCLEOTIDE SEQUENCE [LARGE SCALE GENOMIC DNA]</scope>
    <source>
        <strain evidence="2 3">CECT 8064</strain>
    </source>
</reference>
<feature type="transmembrane region" description="Helical" evidence="1">
    <location>
        <begin position="191"/>
        <end position="210"/>
    </location>
</feature>
<sequence length="248" mass="27656">MLLSTFQFIVTALLAIACARSFSLSEGEVPLLALMIPALWLLPKAKVSGFALLGAMGVFALTLPDQPVTLSVVVWSVFPLLMVMFSARSNTVVVVVSSMVVMTLWIGVMATQANGKLEGSALLSLIQLFCVVVAWWSSRHWQPTQNRRWWALLLLLPLWVSQWYYAVILALSITVMFAVMELLSRAKSEQVDWGSLMCWTLPTVAFASLMVIPDTEVPDPVFVIWLCLLATAWMTDYLISEDEESDEY</sequence>